<dbReference type="GO" id="GO:0001228">
    <property type="term" value="F:DNA-binding transcription activator activity, RNA polymerase II-specific"/>
    <property type="evidence" value="ECO:0007669"/>
    <property type="project" value="TreeGrafter"/>
</dbReference>
<dbReference type="PROSITE" id="PS50217">
    <property type="entry name" value="BZIP"/>
    <property type="match status" value="1"/>
</dbReference>
<reference evidence="8" key="1">
    <citation type="journal article" date="2023" name="Mol. Phylogenet. Evol.">
        <title>Genome-scale phylogeny and comparative genomics of the fungal order Sordariales.</title>
        <authorList>
            <person name="Hensen N."/>
            <person name="Bonometti L."/>
            <person name="Westerberg I."/>
            <person name="Brannstrom I.O."/>
            <person name="Guillou S."/>
            <person name="Cros-Aarteil S."/>
            <person name="Calhoun S."/>
            <person name="Haridas S."/>
            <person name="Kuo A."/>
            <person name="Mondo S."/>
            <person name="Pangilinan J."/>
            <person name="Riley R."/>
            <person name="LaButti K."/>
            <person name="Andreopoulos B."/>
            <person name="Lipzen A."/>
            <person name="Chen C."/>
            <person name="Yan M."/>
            <person name="Daum C."/>
            <person name="Ng V."/>
            <person name="Clum A."/>
            <person name="Steindorff A."/>
            <person name="Ohm R.A."/>
            <person name="Martin F."/>
            <person name="Silar P."/>
            <person name="Natvig D.O."/>
            <person name="Lalanne C."/>
            <person name="Gautier V."/>
            <person name="Ament-Velasquez S.L."/>
            <person name="Kruys A."/>
            <person name="Hutchinson M.I."/>
            <person name="Powell A.J."/>
            <person name="Barry K."/>
            <person name="Miller A.N."/>
            <person name="Grigoriev I.V."/>
            <person name="Debuchy R."/>
            <person name="Gladieux P."/>
            <person name="Hiltunen Thoren M."/>
            <person name="Johannesson H."/>
        </authorList>
    </citation>
    <scope>NUCLEOTIDE SEQUENCE</scope>
    <source>
        <strain evidence="8">CBS 731.68</strain>
    </source>
</reference>
<dbReference type="GO" id="GO:0000977">
    <property type="term" value="F:RNA polymerase II transcription regulatory region sequence-specific DNA binding"/>
    <property type="evidence" value="ECO:0007669"/>
    <property type="project" value="TreeGrafter"/>
</dbReference>
<evidence type="ECO:0000313" key="8">
    <source>
        <dbReference type="EMBL" id="KAK4123801.1"/>
    </source>
</evidence>
<proteinExistence type="predicted"/>
<feature type="non-terminal residue" evidence="8">
    <location>
        <position position="1"/>
    </location>
</feature>
<sequence>TREAVPENGCRRQCQRSQNSKSQRGMVAMSQGGSAPRPVSHSSRSPVRATDTTASPLLQRSRTQQGDQRSQPLRGSASVAQVQDDATSQEAVNQALDTRSILNPVGTHGEVTEQFRSFAQSSVTGGRQQPPMGPDQYEREASPPRPVSYQNPDATTPQSTNPPTTSPAAQPKSGDWGSPNTVHPYPIAARRILTPKSPRAVSLSRAAMRTVEAQHATPSLATPTPRGAISAHDAQIHGSGLSRLGTPPQFYSSCSAQGPAEPSPPRPTSGLVRSLSHPSLSHGLPSAPRPKPSQQPGSLKRERSGRPVLSGPPFAAPPAVSQQPLGTSGVLADTRWGPGLLGSMSIGGARNLSITEGQPVLTITPSHGEEIVVPVDVHQGSKVADQKRQRNAGASARFRQRKKERERSQQEELQKLENVNRELEHRAEELTRRCEELEAQRDFYRNERNRLRDIVSQLPGGKEWAGRGPPSPISRTPGAPFASGSGGLLVQPPPPPPPHGHPQPLQHHPTPFPQVPANPLSYPHPRSSSYGDASALEPPARRRRTDSEPQLSTSSYTLMTPAPLPPISSAVPAPPPPPPLPASFGGVPHSPHLTPPPMNARLPPLRFDQARTPSTTPPPVPTVPPPPTTMPPPPQSGSPYVTTRRLPYETGWATEPRQAAEGGPR</sequence>
<feature type="compositionally biased region" description="Polar residues" evidence="6">
    <location>
        <begin position="114"/>
        <end position="127"/>
    </location>
</feature>
<feature type="compositionally biased region" description="Low complexity" evidence="6">
    <location>
        <begin position="154"/>
        <end position="171"/>
    </location>
</feature>
<organism evidence="8 9">
    <name type="scientific">Parathielavia appendiculata</name>
    <dbReference type="NCBI Taxonomy" id="2587402"/>
    <lineage>
        <taxon>Eukaryota</taxon>
        <taxon>Fungi</taxon>
        <taxon>Dikarya</taxon>
        <taxon>Ascomycota</taxon>
        <taxon>Pezizomycotina</taxon>
        <taxon>Sordariomycetes</taxon>
        <taxon>Sordariomycetidae</taxon>
        <taxon>Sordariales</taxon>
        <taxon>Chaetomiaceae</taxon>
        <taxon>Parathielavia</taxon>
    </lineage>
</organism>
<feature type="compositionally biased region" description="Low complexity" evidence="6">
    <location>
        <begin position="274"/>
        <end position="286"/>
    </location>
</feature>
<evidence type="ECO:0000259" key="7">
    <source>
        <dbReference type="PROSITE" id="PS50217"/>
    </source>
</evidence>
<evidence type="ECO:0000256" key="4">
    <source>
        <dbReference type="ARBA" id="ARBA00023163"/>
    </source>
</evidence>
<feature type="compositionally biased region" description="Polar residues" evidence="6">
    <location>
        <begin position="548"/>
        <end position="558"/>
    </location>
</feature>
<feature type="compositionally biased region" description="Pro residues" evidence="6">
    <location>
        <begin position="562"/>
        <end position="581"/>
    </location>
</feature>
<dbReference type="GO" id="GO:0005634">
    <property type="term" value="C:nucleus"/>
    <property type="evidence" value="ECO:0007669"/>
    <property type="project" value="UniProtKB-SubCell"/>
</dbReference>
<evidence type="ECO:0000256" key="2">
    <source>
        <dbReference type="ARBA" id="ARBA00023015"/>
    </source>
</evidence>
<dbReference type="InterPro" id="IPR004827">
    <property type="entry name" value="bZIP"/>
</dbReference>
<evidence type="ECO:0000313" key="9">
    <source>
        <dbReference type="Proteomes" id="UP001302602"/>
    </source>
</evidence>
<comment type="subcellular location">
    <subcellularLocation>
        <location evidence="1">Nucleus</location>
    </subcellularLocation>
</comment>
<feature type="compositionally biased region" description="Basic and acidic residues" evidence="6">
    <location>
        <begin position="403"/>
        <end position="413"/>
    </location>
</feature>
<feature type="compositionally biased region" description="Pro residues" evidence="6">
    <location>
        <begin position="615"/>
        <end position="636"/>
    </location>
</feature>
<keyword evidence="5" id="KW-0539">Nucleus</keyword>
<feature type="region of interest" description="Disordered" evidence="6">
    <location>
        <begin position="1"/>
        <end position="331"/>
    </location>
</feature>
<keyword evidence="4" id="KW-0804">Transcription</keyword>
<comment type="caution">
    <text evidence="8">The sequence shown here is derived from an EMBL/GenBank/DDBJ whole genome shotgun (WGS) entry which is preliminary data.</text>
</comment>
<protein>
    <recommendedName>
        <fullName evidence="7">BZIP domain-containing protein</fullName>
    </recommendedName>
</protein>
<dbReference type="PROSITE" id="PS00036">
    <property type="entry name" value="BZIP_BASIC"/>
    <property type="match status" value="1"/>
</dbReference>
<dbReference type="Pfam" id="PF07716">
    <property type="entry name" value="bZIP_2"/>
    <property type="match status" value="1"/>
</dbReference>
<gene>
    <name evidence="8" type="ORF">N657DRAFT_573603</name>
</gene>
<evidence type="ECO:0000256" key="5">
    <source>
        <dbReference type="ARBA" id="ARBA00023242"/>
    </source>
</evidence>
<dbReference type="RefSeq" id="XP_062647572.1">
    <property type="nucleotide sequence ID" value="XM_062788982.1"/>
</dbReference>
<dbReference type="CDD" id="cd14705">
    <property type="entry name" value="bZIP_Zip1"/>
    <property type="match status" value="1"/>
</dbReference>
<evidence type="ECO:0000256" key="1">
    <source>
        <dbReference type="ARBA" id="ARBA00004123"/>
    </source>
</evidence>
<keyword evidence="2" id="KW-0805">Transcription regulation</keyword>
<reference evidence="8" key="2">
    <citation type="submission" date="2023-05" db="EMBL/GenBank/DDBJ databases">
        <authorList>
            <consortium name="Lawrence Berkeley National Laboratory"/>
            <person name="Steindorff A."/>
            <person name="Hensen N."/>
            <person name="Bonometti L."/>
            <person name="Westerberg I."/>
            <person name="Brannstrom I.O."/>
            <person name="Guillou S."/>
            <person name="Cros-Aarteil S."/>
            <person name="Calhoun S."/>
            <person name="Haridas S."/>
            <person name="Kuo A."/>
            <person name="Mondo S."/>
            <person name="Pangilinan J."/>
            <person name="Riley R."/>
            <person name="Labutti K."/>
            <person name="Andreopoulos B."/>
            <person name="Lipzen A."/>
            <person name="Chen C."/>
            <person name="Yanf M."/>
            <person name="Daum C."/>
            <person name="Ng V."/>
            <person name="Clum A."/>
            <person name="Ohm R."/>
            <person name="Martin F."/>
            <person name="Silar P."/>
            <person name="Natvig D."/>
            <person name="Lalanne C."/>
            <person name="Gautier V."/>
            <person name="Ament-Velasquez S.L."/>
            <person name="Kruys A."/>
            <person name="Hutchinson M.I."/>
            <person name="Powell A.J."/>
            <person name="Barry K."/>
            <person name="Miller A.N."/>
            <person name="Grigoriev I.V."/>
            <person name="Debuchy R."/>
            <person name="Gladieux P."/>
            <person name="Thoren M.H."/>
            <person name="Johannesson H."/>
        </authorList>
    </citation>
    <scope>NUCLEOTIDE SEQUENCE</scope>
    <source>
        <strain evidence="8">CBS 731.68</strain>
    </source>
</reference>
<keyword evidence="9" id="KW-1185">Reference proteome</keyword>
<evidence type="ECO:0000256" key="3">
    <source>
        <dbReference type="ARBA" id="ARBA00023125"/>
    </source>
</evidence>
<accession>A0AAN6Z3E2</accession>
<dbReference type="PANTHER" id="PTHR13044">
    <property type="entry name" value="ACTIVATING TRANSCRIPTION FACTOR ATF 4/5"/>
    <property type="match status" value="1"/>
</dbReference>
<dbReference type="GeneID" id="87825752"/>
<dbReference type="PRINTS" id="PR01217">
    <property type="entry name" value="PRICHEXTENSN"/>
</dbReference>
<feature type="compositionally biased region" description="Low complexity" evidence="6">
    <location>
        <begin position="34"/>
        <end position="49"/>
    </location>
</feature>
<name>A0AAN6Z3E2_9PEZI</name>
<dbReference type="PANTHER" id="PTHR13044:SF14">
    <property type="entry name" value="CRYPTOCEPHAL, ISOFORM A"/>
    <property type="match status" value="1"/>
</dbReference>
<dbReference type="Proteomes" id="UP001302602">
    <property type="component" value="Unassembled WGS sequence"/>
</dbReference>
<dbReference type="EMBL" id="MU853228">
    <property type="protein sequence ID" value="KAK4123801.1"/>
    <property type="molecule type" value="Genomic_DNA"/>
</dbReference>
<evidence type="ECO:0000256" key="6">
    <source>
        <dbReference type="SAM" id="MobiDB-lite"/>
    </source>
</evidence>
<feature type="region of interest" description="Disordered" evidence="6">
    <location>
        <begin position="459"/>
        <end position="665"/>
    </location>
</feature>
<dbReference type="AlphaFoldDB" id="A0AAN6Z3E2"/>
<feature type="compositionally biased region" description="Polar residues" evidence="6">
    <location>
        <begin position="50"/>
        <end position="101"/>
    </location>
</feature>
<keyword evidence="3" id="KW-0238">DNA-binding</keyword>
<feature type="region of interest" description="Disordered" evidence="6">
    <location>
        <begin position="379"/>
        <end position="413"/>
    </location>
</feature>
<feature type="compositionally biased region" description="Pro residues" evidence="6">
    <location>
        <begin position="491"/>
        <end position="501"/>
    </location>
</feature>
<feature type="domain" description="BZIP" evidence="7">
    <location>
        <begin position="386"/>
        <end position="440"/>
    </location>
</feature>